<proteinExistence type="predicted"/>
<evidence type="ECO:0000313" key="2">
    <source>
        <dbReference type="Proteomes" id="UP000008909"/>
    </source>
</evidence>
<gene>
    <name evidence="1" type="ORF">CLF_108938</name>
</gene>
<accession>G7YS28</accession>
<dbReference type="Proteomes" id="UP000008909">
    <property type="component" value="Unassembled WGS sequence"/>
</dbReference>
<organism evidence="1 2">
    <name type="scientific">Clonorchis sinensis</name>
    <name type="common">Chinese liver fluke</name>
    <dbReference type="NCBI Taxonomy" id="79923"/>
    <lineage>
        <taxon>Eukaryota</taxon>
        <taxon>Metazoa</taxon>
        <taxon>Spiralia</taxon>
        <taxon>Lophotrochozoa</taxon>
        <taxon>Platyhelminthes</taxon>
        <taxon>Trematoda</taxon>
        <taxon>Digenea</taxon>
        <taxon>Opisthorchiida</taxon>
        <taxon>Opisthorchiata</taxon>
        <taxon>Opisthorchiidae</taxon>
        <taxon>Clonorchis</taxon>
    </lineage>
</organism>
<sequence>MVLTDNPRRAAKKPNVLMNEDTFCNSQRITVLVDNHHQSFTTLLSEQFSVQERMTIFGSILRCMIRFDKTLMMSHVFEDYRSSCPVYTCCQVAIRAFDMIHWNGTQNWIYVNSSFSCGRIPSFGVPMFDCCVIGFANMDICRNNWNLRRSIISKVFSDVFLGLFSRKQVLLVACDTRLIPMDKLLSAKNDCSVQQYGSVC</sequence>
<evidence type="ECO:0000313" key="1">
    <source>
        <dbReference type="EMBL" id="GAA55758.1"/>
    </source>
</evidence>
<protein>
    <submittedName>
        <fullName evidence="1">Uncharacterized protein</fullName>
    </submittedName>
</protein>
<name>G7YS28_CLOSI</name>
<reference key="2">
    <citation type="submission" date="2011-10" db="EMBL/GenBank/DDBJ databases">
        <title>The genome and transcriptome sequence of Clonorchis sinensis provide insights into the carcinogenic liver fluke.</title>
        <authorList>
            <person name="Wang X."/>
            <person name="Huang Y."/>
            <person name="Chen W."/>
            <person name="Liu H."/>
            <person name="Guo L."/>
            <person name="Chen Y."/>
            <person name="Luo F."/>
            <person name="Zhou W."/>
            <person name="Sun J."/>
            <person name="Mao Q."/>
            <person name="Liang P."/>
            <person name="Zhou C."/>
            <person name="Tian Y."/>
            <person name="Men J."/>
            <person name="Lv X."/>
            <person name="Huang L."/>
            <person name="Zhou J."/>
            <person name="Hu Y."/>
            <person name="Li R."/>
            <person name="Zhang F."/>
            <person name="Lei H."/>
            <person name="Li X."/>
            <person name="Hu X."/>
            <person name="Liang C."/>
            <person name="Xu J."/>
            <person name="Wu Z."/>
            <person name="Yu X."/>
        </authorList>
    </citation>
    <scope>NUCLEOTIDE SEQUENCE</scope>
    <source>
        <strain>Henan</strain>
    </source>
</reference>
<dbReference type="AlphaFoldDB" id="G7YS28"/>
<reference evidence="1" key="1">
    <citation type="journal article" date="2011" name="Genome Biol.">
        <title>The draft genome of the carcinogenic human liver fluke Clonorchis sinensis.</title>
        <authorList>
            <person name="Wang X."/>
            <person name="Chen W."/>
            <person name="Huang Y."/>
            <person name="Sun J."/>
            <person name="Men J."/>
            <person name="Liu H."/>
            <person name="Luo F."/>
            <person name="Guo L."/>
            <person name="Lv X."/>
            <person name="Deng C."/>
            <person name="Zhou C."/>
            <person name="Fan Y."/>
            <person name="Li X."/>
            <person name="Huang L."/>
            <person name="Hu Y."/>
            <person name="Liang C."/>
            <person name="Hu X."/>
            <person name="Xu J."/>
            <person name="Yu X."/>
        </authorList>
    </citation>
    <scope>NUCLEOTIDE SEQUENCE [LARGE SCALE GENOMIC DNA]</scope>
    <source>
        <strain evidence="1">Henan</strain>
    </source>
</reference>
<keyword evidence="2" id="KW-1185">Reference proteome</keyword>
<dbReference type="EMBL" id="DF144077">
    <property type="protein sequence ID" value="GAA55758.1"/>
    <property type="molecule type" value="Genomic_DNA"/>
</dbReference>